<gene>
    <name evidence="3" type="ORF">ACCAA_50031</name>
</gene>
<evidence type="ECO:0000256" key="2">
    <source>
        <dbReference type="RuleBase" id="RU362080"/>
    </source>
</evidence>
<evidence type="ECO:0000256" key="1">
    <source>
        <dbReference type="ARBA" id="ARBA00009981"/>
    </source>
</evidence>
<dbReference type="Proteomes" id="UP000199169">
    <property type="component" value="Unassembled WGS sequence"/>
</dbReference>
<reference evidence="3 4" key="1">
    <citation type="submission" date="2016-06" db="EMBL/GenBank/DDBJ databases">
        <authorList>
            <person name="Kjaerup R.B."/>
            <person name="Dalgaard T.S."/>
            <person name="Juul-Madsen H.R."/>
        </authorList>
    </citation>
    <scope>NUCLEOTIDE SEQUENCE [LARGE SCALE GENOMIC DNA]</scope>
    <source>
        <strain evidence="3">3</strain>
    </source>
</reference>
<organism evidence="3 4">
    <name type="scientific">Candidatus Accumulibacter aalborgensis</name>
    <dbReference type="NCBI Taxonomy" id="1860102"/>
    <lineage>
        <taxon>Bacteria</taxon>
        <taxon>Pseudomonadati</taxon>
        <taxon>Pseudomonadota</taxon>
        <taxon>Betaproteobacteria</taxon>
        <taxon>Candidatus Accumulibacter</taxon>
    </lineage>
</organism>
<sequence length="94" mass="10465">MQTIDIHAARTQFSQLVEQAAAGEEIIIVKAGKPVCRLIPLELEKKELRKLDIATGERLVPDDVDAMFAQKIEEIFYAERESSSSSGTGELHRP</sequence>
<dbReference type="STRING" id="1860102.ACCAA_50031"/>
<accession>A0A1A8XUY9</accession>
<dbReference type="InterPro" id="IPR006442">
    <property type="entry name" value="Antitoxin_Phd/YefM"/>
</dbReference>
<dbReference type="InterPro" id="IPR051416">
    <property type="entry name" value="phD-YefM_TA_antitoxins"/>
</dbReference>
<keyword evidence="4" id="KW-1185">Reference proteome</keyword>
<name>A0A1A8XUY9_9PROT</name>
<dbReference type="NCBIfam" id="TIGR01552">
    <property type="entry name" value="phd_fam"/>
    <property type="match status" value="1"/>
</dbReference>
<dbReference type="Gene3D" id="3.40.1620.10">
    <property type="entry name" value="YefM-like domain"/>
    <property type="match status" value="1"/>
</dbReference>
<proteinExistence type="inferred from homology"/>
<evidence type="ECO:0000313" key="3">
    <source>
        <dbReference type="EMBL" id="SBT07773.1"/>
    </source>
</evidence>
<dbReference type="RefSeq" id="WP_186407871.1">
    <property type="nucleotide sequence ID" value="NZ_FLQX01000127.1"/>
</dbReference>
<evidence type="ECO:0000313" key="4">
    <source>
        <dbReference type="Proteomes" id="UP000199169"/>
    </source>
</evidence>
<dbReference type="Pfam" id="PF02604">
    <property type="entry name" value="PhdYeFM_antitox"/>
    <property type="match status" value="1"/>
</dbReference>
<dbReference type="AlphaFoldDB" id="A0A1A8XUY9"/>
<comment type="similarity">
    <text evidence="1 2">Belongs to the phD/YefM antitoxin family.</text>
</comment>
<dbReference type="PANTHER" id="PTHR35377">
    <property type="entry name" value="ANTITOXIN VAPB49-RELATED-RELATED"/>
    <property type="match status" value="1"/>
</dbReference>
<dbReference type="SUPFAM" id="SSF143120">
    <property type="entry name" value="YefM-like"/>
    <property type="match status" value="1"/>
</dbReference>
<protein>
    <recommendedName>
        <fullName evidence="2">Antitoxin</fullName>
    </recommendedName>
</protein>
<dbReference type="InterPro" id="IPR036165">
    <property type="entry name" value="YefM-like_sf"/>
</dbReference>
<comment type="function">
    <text evidence="2">Antitoxin component of a type II toxin-antitoxin (TA) system.</text>
</comment>
<dbReference type="EMBL" id="FLQX01000127">
    <property type="protein sequence ID" value="SBT07773.1"/>
    <property type="molecule type" value="Genomic_DNA"/>
</dbReference>